<organism evidence="7 8">
    <name type="scientific">Brevibacillus parabrevis</name>
    <dbReference type="NCBI Taxonomy" id="54914"/>
    <lineage>
        <taxon>Bacteria</taxon>
        <taxon>Bacillati</taxon>
        <taxon>Bacillota</taxon>
        <taxon>Bacilli</taxon>
        <taxon>Bacillales</taxon>
        <taxon>Paenibacillaceae</taxon>
        <taxon>Brevibacillus</taxon>
    </lineage>
</organism>
<evidence type="ECO:0000256" key="4">
    <source>
        <dbReference type="ARBA" id="ARBA00022840"/>
    </source>
</evidence>
<proteinExistence type="predicted"/>
<dbReference type="InterPro" id="IPR005494">
    <property type="entry name" value="GSPS_pre-ATP-grasp-like_dom"/>
</dbReference>
<keyword evidence="8" id="KW-1185">Reference proteome</keyword>
<evidence type="ECO:0000256" key="1">
    <source>
        <dbReference type="ARBA" id="ARBA00022598"/>
    </source>
</evidence>
<dbReference type="Proteomes" id="UP000316882">
    <property type="component" value="Unassembled WGS sequence"/>
</dbReference>
<accession>A0A4Y3PHU8</accession>
<dbReference type="SUPFAM" id="SSF56059">
    <property type="entry name" value="Glutathione synthetase ATP-binding domain-like"/>
    <property type="match status" value="1"/>
</dbReference>
<dbReference type="GO" id="GO:0016874">
    <property type="term" value="F:ligase activity"/>
    <property type="evidence" value="ECO:0007669"/>
    <property type="project" value="UniProtKB-KW"/>
</dbReference>
<dbReference type="InterPro" id="IPR016185">
    <property type="entry name" value="PreATP-grasp_dom_sf"/>
</dbReference>
<dbReference type="SUPFAM" id="SSF52440">
    <property type="entry name" value="PreATP-grasp domain"/>
    <property type="match status" value="1"/>
</dbReference>
<evidence type="ECO:0000313" key="7">
    <source>
        <dbReference type="EMBL" id="GEB32857.1"/>
    </source>
</evidence>
<keyword evidence="2" id="KW-0479">Metal-binding</keyword>
<keyword evidence="1" id="KW-0436">Ligase</keyword>
<name>A0A4Y3PHU8_BREPA</name>
<comment type="caution">
    <text evidence="7">The sequence shown here is derived from an EMBL/GenBank/DDBJ whole genome shotgun (WGS) entry which is preliminary data.</text>
</comment>
<dbReference type="GO" id="GO:0046872">
    <property type="term" value="F:metal ion binding"/>
    <property type="evidence" value="ECO:0007669"/>
    <property type="project" value="UniProtKB-KW"/>
</dbReference>
<keyword evidence="3" id="KW-0547">Nucleotide-binding</keyword>
<reference evidence="7 8" key="1">
    <citation type="submission" date="2019-06" db="EMBL/GenBank/DDBJ databases">
        <title>Whole genome shotgun sequence of Brevibacillus parabrevis NBRC 12334.</title>
        <authorList>
            <person name="Hosoyama A."/>
            <person name="Uohara A."/>
            <person name="Ohji S."/>
            <person name="Ichikawa N."/>
        </authorList>
    </citation>
    <scope>NUCLEOTIDE SEQUENCE [LARGE SCALE GENOMIC DNA]</scope>
    <source>
        <strain evidence="7 8">NBRC 12334</strain>
    </source>
</reference>
<gene>
    <name evidence="7" type="ORF">BPA01_24370</name>
</gene>
<dbReference type="Gene3D" id="3.30.1490.330">
    <property type="match status" value="1"/>
</dbReference>
<dbReference type="GO" id="GO:0005524">
    <property type="term" value="F:ATP binding"/>
    <property type="evidence" value="ECO:0007669"/>
    <property type="project" value="UniProtKB-KW"/>
</dbReference>
<evidence type="ECO:0000256" key="5">
    <source>
        <dbReference type="ARBA" id="ARBA00022842"/>
    </source>
</evidence>
<dbReference type="STRING" id="54914.AV540_10820"/>
<sequence length="413" mass="46404">MEVDNKNRREALYGPLREEGIFLWDWMYGEEYALADIHLISESFREELATATAKLGSIFTKVTPVLQRADDALLLELGVPAQALQTVRTAVLQDLPTAIGRFDFASTSEGLKMLECNSDTPTGIVEAFHVNEHACRYFGVKNPNAGMDAQLQRAFARLMQAYSDKGYPVEHVWFSSLDWHEEDKGTTLYLMEKSGIDARFAPLEKLRVWEDGLYVEAEGSLLPVDVLYRLHALEKLAEERDEDGYPTGEHVLSLIAAKKLAIINPPSAFLIQTKALQALIWNLHEAGEFFQEEEHAIIETYMLPTYFENRFAGANDYVTKPIFGREGGGVALFAADGTLVEKDQEEFYWEQPMIYQKRVELPEITVQTLSGPYQGRLLWGSFWIGGEASAVVARVGGPITNNLSYYLPVGMKG</sequence>
<evidence type="ECO:0000259" key="6">
    <source>
        <dbReference type="Pfam" id="PF03738"/>
    </source>
</evidence>
<dbReference type="RefSeq" id="WP_122963931.1">
    <property type="nucleotide sequence ID" value="NZ_BJMH01000010.1"/>
</dbReference>
<dbReference type="Pfam" id="PF03738">
    <property type="entry name" value="GSP_synth"/>
    <property type="match status" value="1"/>
</dbReference>
<protein>
    <submittedName>
        <fullName evidence="7">Glutathionylspermidine synthase</fullName>
    </submittedName>
</protein>
<evidence type="ECO:0000256" key="2">
    <source>
        <dbReference type="ARBA" id="ARBA00022723"/>
    </source>
</evidence>
<dbReference type="AlphaFoldDB" id="A0A4Y3PHU8"/>
<keyword evidence="4" id="KW-0067">ATP-binding</keyword>
<feature type="domain" description="Glutathionylspermidine synthase pre-ATP-grasp-like" evidence="6">
    <location>
        <begin position="22"/>
        <end position="408"/>
    </location>
</feature>
<dbReference type="EMBL" id="BJMH01000010">
    <property type="protein sequence ID" value="GEB32857.1"/>
    <property type="molecule type" value="Genomic_DNA"/>
</dbReference>
<evidence type="ECO:0000256" key="3">
    <source>
        <dbReference type="ARBA" id="ARBA00022741"/>
    </source>
</evidence>
<keyword evidence="5" id="KW-0460">Magnesium</keyword>
<evidence type="ECO:0000313" key="8">
    <source>
        <dbReference type="Proteomes" id="UP000316882"/>
    </source>
</evidence>